<keyword evidence="7" id="KW-1185">Reference proteome</keyword>
<dbReference type="InterPro" id="IPR000595">
    <property type="entry name" value="cNMP-bd_dom"/>
</dbReference>
<comment type="caution">
    <text evidence="6">The sequence shown here is derived from an EMBL/GenBank/DDBJ whole genome shotgun (WGS) entry which is preliminary data.</text>
</comment>
<dbReference type="InterPro" id="IPR012318">
    <property type="entry name" value="HTH_CRP"/>
</dbReference>
<dbReference type="SMART" id="SM00100">
    <property type="entry name" value="cNMP"/>
    <property type="match status" value="1"/>
</dbReference>
<dbReference type="AlphaFoldDB" id="A0A9W6GTX1"/>
<keyword evidence="3" id="KW-0804">Transcription</keyword>
<keyword evidence="1" id="KW-0805">Transcription regulation</keyword>
<dbReference type="EMBL" id="BSEC01000001">
    <property type="protein sequence ID" value="GLI92790.1"/>
    <property type="molecule type" value="Genomic_DNA"/>
</dbReference>
<feature type="domain" description="Cyclic nucleotide-binding" evidence="4">
    <location>
        <begin position="9"/>
        <end position="129"/>
    </location>
</feature>
<sequence length="229" mass="25193">MSVFDGIPFFAGLDPARAETLGRQCVRKRFAEGELVLDFDDPSTDVCFIVNGDVRVLVRTAAGKEMILGDFGAGRFFGEMAAIDGAPRSANVTALTNAEILAVPPGAFRDIVLHSPEISERLLRLLTARVRELNVRLFERSVLDLRHRLYAELLRLSAPRKGHDGQAIISPPPFQHDLAARIGCRREQVSRELGAMIEEGLAEKIRGGLVLLKPAVLDRRVREAMNEAG</sequence>
<dbReference type="PANTHER" id="PTHR24567:SF74">
    <property type="entry name" value="HTH-TYPE TRANSCRIPTIONAL REGULATOR ARCR"/>
    <property type="match status" value="1"/>
</dbReference>
<reference evidence="6" key="1">
    <citation type="journal article" date="2023" name="Int. J. Syst. Evol. Microbiol.">
        <title>Methylocystis iwaonis sp. nov., a type II methane-oxidizing bacterium from surface soil of a rice paddy field in Japan, and emended description of the genus Methylocystis (ex Whittenbury et al. 1970) Bowman et al. 1993.</title>
        <authorList>
            <person name="Kaise H."/>
            <person name="Sawadogo J.B."/>
            <person name="Alam M.S."/>
            <person name="Ueno C."/>
            <person name="Dianou D."/>
            <person name="Shinjo R."/>
            <person name="Asakawa S."/>
        </authorList>
    </citation>
    <scope>NUCLEOTIDE SEQUENCE</scope>
    <source>
        <strain evidence="6">LMG27198</strain>
    </source>
</reference>
<dbReference type="Gene3D" id="2.60.120.10">
    <property type="entry name" value="Jelly Rolls"/>
    <property type="match status" value="1"/>
</dbReference>
<dbReference type="SUPFAM" id="SSF51206">
    <property type="entry name" value="cAMP-binding domain-like"/>
    <property type="match status" value="1"/>
</dbReference>
<dbReference type="GO" id="GO:0005829">
    <property type="term" value="C:cytosol"/>
    <property type="evidence" value="ECO:0007669"/>
    <property type="project" value="TreeGrafter"/>
</dbReference>
<name>A0A9W6GTX1_9HYPH</name>
<dbReference type="RefSeq" id="WP_281802214.1">
    <property type="nucleotide sequence ID" value="NZ_BSEC01000001.1"/>
</dbReference>
<evidence type="ECO:0000259" key="5">
    <source>
        <dbReference type="PROSITE" id="PS51063"/>
    </source>
</evidence>
<accession>A0A9W6GTX1</accession>
<dbReference type="InterPro" id="IPR050397">
    <property type="entry name" value="Env_Response_Regulators"/>
</dbReference>
<dbReference type="Proteomes" id="UP001144323">
    <property type="component" value="Unassembled WGS sequence"/>
</dbReference>
<evidence type="ECO:0000256" key="2">
    <source>
        <dbReference type="ARBA" id="ARBA00023125"/>
    </source>
</evidence>
<organism evidence="6 7">
    <name type="scientific">Methylocystis echinoides</name>
    <dbReference type="NCBI Taxonomy" id="29468"/>
    <lineage>
        <taxon>Bacteria</taxon>
        <taxon>Pseudomonadati</taxon>
        <taxon>Pseudomonadota</taxon>
        <taxon>Alphaproteobacteria</taxon>
        <taxon>Hyphomicrobiales</taxon>
        <taxon>Methylocystaceae</taxon>
        <taxon>Methylocystis</taxon>
    </lineage>
</organism>
<feature type="domain" description="HTH crp-type" evidence="5">
    <location>
        <begin position="143"/>
        <end position="215"/>
    </location>
</feature>
<dbReference type="GO" id="GO:0003700">
    <property type="term" value="F:DNA-binding transcription factor activity"/>
    <property type="evidence" value="ECO:0007669"/>
    <property type="project" value="TreeGrafter"/>
</dbReference>
<dbReference type="PROSITE" id="PS50042">
    <property type="entry name" value="CNMP_BINDING_3"/>
    <property type="match status" value="1"/>
</dbReference>
<dbReference type="PROSITE" id="PS51063">
    <property type="entry name" value="HTH_CRP_2"/>
    <property type="match status" value="1"/>
</dbReference>
<dbReference type="CDD" id="cd00038">
    <property type="entry name" value="CAP_ED"/>
    <property type="match status" value="1"/>
</dbReference>
<evidence type="ECO:0000256" key="1">
    <source>
        <dbReference type="ARBA" id="ARBA00023015"/>
    </source>
</evidence>
<dbReference type="SUPFAM" id="SSF46785">
    <property type="entry name" value="Winged helix' DNA-binding domain"/>
    <property type="match status" value="1"/>
</dbReference>
<dbReference type="Pfam" id="PF00027">
    <property type="entry name" value="cNMP_binding"/>
    <property type="match status" value="1"/>
</dbReference>
<dbReference type="InterPro" id="IPR036390">
    <property type="entry name" value="WH_DNA-bd_sf"/>
</dbReference>
<dbReference type="PANTHER" id="PTHR24567">
    <property type="entry name" value="CRP FAMILY TRANSCRIPTIONAL REGULATORY PROTEIN"/>
    <property type="match status" value="1"/>
</dbReference>
<dbReference type="InterPro" id="IPR036388">
    <property type="entry name" value="WH-like_DNA-bd_sf"/>
</dbReference>
<protein>
    <submittedName>
        <fullName evidence="6">Catabolite gene activator protein</fullName>
    </submittedName>
</protein>
<dbReference type="InterPro" id="IPR014710">
    <property type="entry name" value="RmlC-like_jellyroll"/>
</dbReference>
<dbReference type="Gene3D" id="1.10.10.10">
    <property type="entry name" value="Winged helix-like DNA-binding domain superfamily/Winged helix DNA-binding domain"/>
    <property type="match status" value="1"/>
</dbReference>
<dbReference type="Pfam" id="PF13545">
    <property type="entry name" value="HTH_Crp_2"/>
    <property type="match status" value="1"/>
</dbReference>
<evidence type="ECO:0000259" key="4">
    <source>
        <dbReference type="PROSITE" id="PS50042"/>
    </source>
</evidence>
<evidence type="ECO:0000313" key="7">
    <source>
        <dbReference type="Proteomes" id="UP001144323"/>
    </source>
</evidence>
<keyword evidence="2" id="KW-0238">DNA-binding</keyword>
<dbReference type="GO" id="GO:0003677">
    <property type="term" value="F:DNA binding"/>
    <property type="evidence" value="ECO:0007669"/>
    <property type="project" value="UniProtKB-KW"/>
</dbReference>
<dbReference type="InterPro" id="IPR018490">
    <property type="entry name" value="cNMP-bd_dom_sf"/>
</dbReference>
<gene>
    <name evidence="6" type="ORF">LMG27198_17820</name>
</gene>
<evidence type="ECO:0000313" key="6">
    <source>
        <dbReference type="EMBL" id="GLI92790.1"/>
    </source>
</evidence>
<proteinExistence type="predicted"/>
<evidence type="ECO:0000256" key="3">
    <source>
        <dbReference type="ARBA" id="ARBA00023163"/>
    </source>
</evidence>